<protein>
    <recommendedName>
        <fullName evidence="1">Endonuclease/exonuclease/phosphatase domain-containing protein</fullName>
    </recommendedName>
</protein>
<feature type="domain" description="Endonuclease/exonuclease/phosphatase" evidence="1">
    <location>
        <begin position="40"/>
        <end position="322"/>
    </location>
</feature>
<dbReference type="PANTHER" id="PTHR12121:SF101">
    <property type="entry name" value="ENDONUCLEASE_EXONUCLEASE_PHOSPHATASE DOMAIN-CONTAINING PROTEIN"/>
    <property type="match status" value="1"/>
</dbReference>
<comment type="caution">
    <text evidence="3">The sequence shown here is derived from an EMBL/GenBank/DDBJ whole genome shotgun (WGS) entry which is preliminary data.</text>
</comment>
<evidence type="ECO:0000313" key="2">
    <source>
        <dbReference type="EMBL" id="CAF0983509.1"/>
    </source>
</evidence>
<dbReference type="Proteomes" id="UP000663852">
    <property type="component" value="Unassembled WGS sequence"/>
</dbReference>
<dbReference type="OrthoDB" id="276515at2759"/>
<keyword evidence="4" id="KW-1185">Reference proteome</keyword>
<dbReference type="AlphaFoldDB" id="A0A814IVU1"/>
<name>A0A814IVU1_ADIRI</name>
<dbReference type="Gene3D" id="3.60.10.10">
    <property type="entry name" value="Endonuclease/exonuclease/phosphatase"/>
    <property type="match status" value="1"/>
</dbReference>
<sequence>MSIRVVSYNVLVPIYADQPDFYIHSDPRYLKTNYRWNLIKSQLEQEITNHQNTIICLQELSRTLLSNFEELFNKYNYTLHYCLYGGPHNDYMGVGIAVPASVRVNKRSMIKIGSYIRSMTRPRGAAANIISQIRSLCDRLARKPFKQSIDPWEIAMARNNTLVCLHVTFNGKSFCIGTYHMPCLYDTPDVMIIHVSVAKDLMFHLADGQDFIFTGDFNIEPHNVCYRILTRQDFSDYRFPASNSYEISYRPHTKQILKSAYREKNNKEPAYTNYTHPSGMPLFCETIDYIFFNGRIQVQNVLKLPDEATGKSYPDETHPSDHIMIAATLLL</sequence>
<dbReference type="InterPro" id="IPR050410">
    <property type="entry name" value="CCR4/nocturin_mRNA_transcr"/>
</dbReference>
<proteinExistence type="predicted"/>
<evidence type="ECO:0000259" key="1">
    <source>
        <dbReference type="Pfam" id="PF03372"/>
    </source>
</evidence>
<evidence type="ECO:0000313" key="5">
    <source>
        <dbReference type="Proteomes" id="UP000663852"/>
    </source>
</evidence>
<reference evidence="3" key="1">
    <citation type="submission" date="2021-02" db="EMBL/GenBank/DDBJ databases">
        <authorList>
            <person name="Nowell W R."/>
        </authorList>
    </citation>
    <scope>NUCLEOTIDE SEQUENCE</scope>
</reference>
<dbReference type="EMBL" id="CAJNOR010000693">
    <property type="protein sequence ID" value="CAF0983509.1"/>
    <property type="molecule type" value="Genomic_DNA"/>
</dbReference>
<dbReference type="InterPro" id="IPR005135">
    <property type="entry name" value="Endo/exonuclease/phosphatase"/>
</dbReference>
<gene>
    <name evidence="3" type="ORF">EDS130_LOCUS16305</name>
    <name evidence="2" type="ORF">XAT740_LOCUS12310</name>
</gene>
<dbReference type="Pfam" id="PF03372">
    <property type="entry name" value="Exo_endo_phos"/>
    <property type="match status" value="1"/>
</dbReference>
<dbReference type="SUPFAM" id="SSF56219">
    <property type="entry name" value="DNase I-like"/>
    <property type="match status" value="1"/>
</dbReference>
<dbReference type="InterPro" id="IPR036691">
    <property type="entry name" value="Endo/exonu/phosph_ase_sf"/>
</dbReference>
<accession>A0A814IVU1</accession>
<dbReference type="PANTHER" id="PTHR12121">
    <property type="entry name" value="CARBON CATABOLITE REPRESSOR PROTEIN 4"/>
    <property type="match status" value="1"/>
</dbReference>
<dbReference type="EMBL" id="CAJNOJ010000070">
    <property type="protein sequence ID" value="CAF1028944.1"/>
    <property type="molecule type" value="Genomic_DNA"/>
</dbReference>
<evidence type="ECO:0000313" key="4">
    <source>
        <dbReference type="Proteomes" id="UP000663828"/>
    </source>
</evidence>
<organism evidence="3 5">
    <name type="scientific">Adineta ricciae</name>
    <name type="common">Rotifer</name>
    <dbReference type="NCBI Taxonomy" id="249248"/>
    <lineage>
        <taxon>Eukaryota</taxon>
        <taxon>Metazoa</taxon>
        <taxon>Spiralia</taxon>
        <taxon>Gnathifera</taxon>
        <taxon>Rotifera</taxon>
        <taxon>Eurotatoria</taxon>
        <taxon>Bdelloidea</taxon>
        <taxon>Adinetida</taxon>
        <taxon>Adinetidae</taxon>
        <taxon>Adineta</taxon>
    </lineage>
</organism>
<dbReference type="GO" id="GO:0000175">
    <property type="term" value="F:3'-5'-RNA exonuclease activity"/>
    <property type="evidence" value="ECO:0007669"/>
    <property type="project" value="TreeGrafter"/>
</dbReference>
<dbReference type="Proteomes" id="UP000663828">
    <property type="component" value="Unassembled WGS sequence"/>
</dbReference>
<evidence type="ECO:0000313" key="3">
    <source>
        <dbReference type="EMBL" id="CAF1028944.1"/>
    </source>
</evidence>